<keyword evidence="3" id="KW-0479">Metal-binding</keyword>
<dbReference type="GO" id="GO:0003676">
    <property type="term" value="F:nucleic acid binding"/>
    <property type="evidence" value="ECO:0007669"/>
    <property type="project" value="InterPro"/>
</dbReference>
<dbReference type="Gene3D" id="3.30.40.10">
    <property type="entry name" value="Zinc/RING finger domain, C3HC4 (zinc finger)"/>
    <property type="match status" value="1"/>
</dbReference>
<dbReference type="InterPro" id="IPR014001">
    <property type="entry name" value="Helicase_ATP-bd"/>
</dbReference>
<dbReference type="InterPro" id="IPR001650">
    <property type="entry name" value="Helicase_C-like"/>
</dbReference>
<accession>A0A1Y1I5K6</accession>
<dbReference type="GO" id="GO:0005634">
    <property type="term" value="C:nucleus"/>
    <property type="evidence" value="ECO:0000318"/>
    <property type="project" value="GO_Central"/>
</dbReference>
<dbReference type="PANTHER" id="PTHR45626">
    <property type="entry name" value="TRANSCRIPTION TERMINATION FACTOR 2-RELATED"/>
    <property type="match status" value="1"/>
</dbReference>
<reference evidence="18 19" key="1">
    <citation type="journal article" date="2014" name="Nat. Commun.">
        <title>Klebsormidium flaccidum genome reveals primary factors for plant terrestrial adaptation.</title>
        <authorList>
            <person name="Hori K."/>
            <person name="Maruyama F."/>
            <person name="Fujisawa T."/>
            <person name="Togashi T."/>
            <person name="Yamamoto N."/>
            <person name="Seo M."/>
            <person name="Sato S."/>
            <person name="Yamada T."/>
            <person name="Mori H."/>
            <person name="Tajima N."/>
            <person name="Moriyama T."/>
            <person name="Ikeuchi M."/>
            <person name="Watanabe M."/>
            <person name="Wada H."/>
            <person name="Kobayashi K."/>
            <person name="Saito M."/>
            <person name="Masuda T."/>
            <person name="Sasaki-Sekimoto Y."/>
            <person name="Mashiguchi K."/>
            <person name="Awai K."/>
            <person name="Shimojima M."/>
            <person name="Masuda S."/>
            <person name="Iwai M."/>
            <person name="Nobusawa T."/>
            <person name="Narise T."/>
            <person name="Kondo S."/>
            <person name="Saito H."/>
            <person name="Sato R."/>
            <person name="Murakawa M."/>
            <person name="Ihara Y."/>
            <person name="Oshima-Yamada Y."/>
            <person name="Ohtaka K."/>
            <person name="Satoh M."/>
            <person name="Sonobe K."/>
            <person name="Ishii M."/>
            <person name="Ohtani R."/>
            <person name="Kanamori-Sato M."/>
            <person name="Honoki R."/>
            <person name="Miyazaki D."/>
            <person name="Mochizuki H."/>
            <person name="Umetsu J."/>
            <person name="Higashi K."/>
            <person name="Shibata D."/>
            <person name="Kamiya Y."/>
            <person name="Sato N."/>
            <person name="Nakamura Y."/>
            <person name="Tabata S."/>
            <person name="Ida S."/>
            <person name="Kurokawa K."/>
            <person name="Ohta H."/>
        </authorList>
    </citation>
    <scope>NUCLEOTIDE SEQUENCE [LARGE SCALE GENOMIC DNA]</scope>
    <source>
        <strain evidence="18 19">NIES-2285</strain>
    </source>
</reference>
<dbReference type="GO" id="GO:0006281">
    <property type="term" value="P:DNA repair"/>
    <property type="evidence" value="ECO:0000318"/>
    <property type="project" value="GO_Central"/>
</dbReference>
<dbReference type="GO" id="GO:0016818">
    <property type="term" value="F:hydrolase activity, acting on acid anhydrides, in phosphorus-containing anhydrides"/>
    <property type="evidence" value="ECO:0007669"/>
    <property type="project" value="InterPro"/>
</dbReference>
<dbReference type="PROSITE" id="PS51192">
    <property type="entry name" value="HELICASE_ATP_BIND_1"/>
    <property type="match status" value="1"/>
</dbReference>
<protein>
    <submittedName>
        <fullName evidence="18">Putative SNF2 family N-terminal domain containing protein</fullName>
    </submittedName>
</protein>
<dbReference type="Pfam" id="PF13920">
    <property type="entry name" value="zf-C3HC4_3"/>
    <property type="match status" value="1"/>
</dbReference>
<keyword evidence="12" id="KW-0539">Nucleus</keyword>
<evidence type="ECO:0000256" key="3">
    <source>
        <dbReference type="ARBA" id="ARBA00022723"/>
    </source>
</evidence>
<feature type="region of interest" description="Disordered" evidence="14">
    <location>
        <begin position="564"/>
        <end position="634"/>
    </location>
</feature>
<dbReference type="STRING" id="105231.A0A1Y1I5K6"/>
<dbReference type="SMART" id="SM00487">
    <property type="entry name" value="DEXDc"/>
    <property type="match status" value="1"/>
</dbReference>
<dbReference type="SUPFAM" id="SSF52540">
    <property type="entry name" value="P-loop containing nucleoside triphosphate hydrolases"/>
    <property type="match status" value="2"/>
</dbReference>
<feature type="domain" description="Helicase C-terminal" evidence="17">
    <location>
        <begin position="1034"/>
        <end position="1199"/>
    </location>
</feature>
<proteinExistence type="inferred from homology"/>
<dbReference type="Pfam" id="PF24559">
    <property type="entry name" value="UBA_RAD5A"/>
    <property type="match status" value="1"/>
</dbReference>
<evidence type="ECO:0000256" key="7">
    <source>
        <dbReference type="ARBA" id="ARBA00022801"/>
    </source>
</evidence>
<evidence type="ECO:0000256" key="6">
    <source>
        <dbReference type="ARBA" id="ARBA00022771"/>
    </source>
</evidence>
<dbReference type="GO" id="GO:0008270">
    <property type="term" value="F:zinc ion binding"/>
    <property type="evidence" value="ECO:0007669"/>
    <property type="project" value="UniProtKB-KW"/>
</dbReference>
<organism evidence="18 19">
    <name type="scientific">Klebsormidium nitens</name>
    <name type="common">Green alga</name>
    <name type="synonym">Ulothrix nitens</name>
    <dbReference type="NCBI Taxonomy" id="105231"/>
    <lineage>
        <taxon>Eukaryota</taxon>
        <taxon>Viridiplantae</taxon>
        <taxon>Streptophyta</taxon>
        <taxon>Klebsormidiophyceae</taxon>
        <taxon>Klebsormidiales</taxon>
        <taxon>Klebsormidiaceae</taxon>
        <taxon>Klebsormidium</taxon>
    </lineage>
</organism>
<evidence type="ECO:0000256" key="9">
    <source>
        <dbReference type="ARBA" id="ARBA00022833"/>
    </source>
</evidence>
<evidence type="ECO:0000313" key="18">
    <source>
        <dbReference type="EMBL" id="GAQ86240.1"/>
    </source>
</evidence>
<evidence type="ECO:0000256" key="2">
    <source>
        <dbReference type="ARBA" id="ARBA00008438"/>
    </source>
</evidence>
<keyword evidence="7" id="KW-0378">Hydrolase</keyword>
<evidence type="ECO:0000256" key="8">
    <source>
        <dbReference type="ARBA" id="ARBA00022806"/>
    </source>
</evidence>
<dbReference type="InterPro" id="IPR027417">
    <property type="entry name" value="P-loop_NTPase"/>
</dbReference>
<dbReference type="InterPro" id="IPR014905">
    <property type="entry name" value="HIRAN"/>
</dbReference>
<evidence type="ECO:0000256" key="10">
    <source>
        <dbReference type="ARBA" id="ARBA00022840"/>
    </source>
</evidence>
<dbReference type="Gene3D" id="3.40.50.300">
    <property type="entry name" value="P-loop containing nucleotide triphosphate hydrolases"/>
    <property type="match status" value="2"/>
</dbReference>
<feature type="domain" description="Helicase ATP-binding" evidence="16">
    <location>
        <begin position="531"/>
        <end position="771"/>
    </location>
</feature>
<dbReference type="InterPro" id="IPR013083">
    <property type="entry name" value="Znf_RING/FYVE/PHD"/>
</dbReference>
<dbReference type="SMART" id="SM00184">
    <property type="entry name" value="RING"/>
    <property type="match status" value="1"/>
</dbReference>
<dbReference type="PROSITE" id="PS00518">
    <property type="entry name" value="ZF_RING_1"/>
    <property type="match status" value="1"/>
</dbReference>
<dbReference type="InterPro" id="IPR049730">
    <property type="entry name" value="SNF2/RAD54-like_C"/>
</dbReference>
<dbReference type="InterPro" id="IPR056450">
    <property type="entry name" value="UBA_RAD5A"/>
</dbReference>
<dbReference type="Pfam" id="PF00176">
    <property type="entry name" value="SNF2-rel_dom"/>
    <property type="match status" value="1"/>
</dbReference>
<evidence type="ECO:0000256" key="12">
    <source>
        <dbReference type="ARBA" id="ARBA00023242"/>
    </source>
</evidence>
<sequence>MASKVSREAIGMMRAILGEGPSEAELIRCLYMARSDVALAINHYMDSASTSYARVPPPRRTSGPPPAEEAKADPPRTGEQDERAQIGGNAEGQTEVYPETPGRGVVDGEMEREEWGGGEGEELDGNLGSGPLSSSHPEANARAQRLSGDTDHSIPDPAAGQALPAGEPFREPAEVRMPVVDISQHRPRLPSKPAHPGGSVRTPIDVGPDTELPAPFLARAKKQNQRRGGSGEWWLLRETQVVGYSTTKGRKLGPGDEVTFAFPKQGGSKAEKKKLPFRGGKPAGQSMEIVRFSTSRAGEVGRLPGDLAKCLIPLVGEGKVKVEGQCIAAPDALTMMCNVDLSIRIYVSRSLFTKPGTGPSANANSALSETTTGHPFSSLLEQLDMRPFQRAQFTPEDFFTRKRALALEGDGNENRPKRACVAGQTAVPVLNGAEAGTEEAEVVLDDKEVDRLVGSSDMEGLEEMEPAPEMLSKLRAYQKQALWWMSNLESGDGLEDAEKTLHPCWEAYKLSDRRTPFYHNVFSGEVTLDFPSALTTARGGILADAMGLGKTVMTISLIVTNRGRGGDTLTDAARPAGDAFGGANEAGGASPLHDENLEGGTDAARLQSHQQAGPLSPPPLESTKVHPLESRRKRARRGGGTLIVCPMTLLSQWKAEVEAHVAPRALSVYCYYGTDRARERRVLTSADVVITTYGVLASECGQENFLEDGPVHSVHWFRVVLDEAHSIKASKTHSAKGVFHLTADRRWCLTGTPIQNKLEDIFSLLHFLRVEPWANWGWWNKLIQRPYEEGDERSLKLLQAILKPLMLRRTKDTTDKDGNPILVLPPADMAVVECEFNAEERDFYDALYTKSKRKFDSFVEAGKVLHNYASILELLLRLRQCCDHPFLVLSRGDTSDYSDLDKLATRFLKGPPKPRNPPRSPSPIPTNGPEGSPEPEAAAVNRPSKAYITNLLEELKAKGGKVECPICIDSAEDGVLTPCGHAMCRECLFNCWRSPAGGLCPVCRQPVQRPELITLPSDSRFQIDVEAQWQESAKVRALFAHLEELRPRGEKSIVFSQWTAFLDLLEIPLKRRKFVYVRLDGTLSQPQREKAIKDFTDRPDVGVMLISLKAGGVGINLTAASNAFLLDPWWNPAVEEQAIMRVHRIGQTKNVTIRRFIVKGSVEERMQQVQARKQKMVNGALTDQEMKSARIEDLKMLFR</sequence>
<dbReference type="Gene3D" id="3.40.50.10810">
    <property type="entry name" value="Tandem AAA-ATPase domain"/>
    <property type="match status" value="2"/>
</dbReference>
<dbReference type="AlphaFoldDB" id="A0A1Y1I5K6"/>
<comment type="similarity">
    <text evidence="2">Belongs to the SNF2/RAD54 helicase family. RAD16 subfamily.</text>
</comment>
<evidence type="ECO:0000256" key="11">
    <source>
        <dbReference type="ARBA" id="ARBA00023204"/>
    </source>
</evidence>
<dbReference type="SUPFAM" id="SSF57850">
    <property type="entry name" value="RING/U-box"/>
    <property type="match status" value="1"/>
</dbReference>
<feature type="region of interest" description="Disordered" evidence="14">
    <location>
        <begin position="49"/>
        <end position="166"/>
    </location>
</feature>
<evidence type="ECO:0000256" key="1">
    <source>
        <dbReference type="ARBA" id="ARBA00004123"/>
    </source>
</evidence>
<dbReference type="OrthoDB" id="448448at2759"/>
<dbReference type="GO" id="GO:0005524">
    <property type="term" value="F:ATP binding"/>
    <property type="evidence" value="ECO:0007669"/>
    <property type="project" value="UniProtKB-KW"/>
</dbReference>
<dbReference type="InterPro" id="IPR000330">
    <property type="entry name" value="SNF2_N"/>
</dbReference>
<feature type="region of interest" description="Disordered" evidence="14">
    <location>
        <begin position="907"/>
        <end position="939"/>
    </location>
</feature>
<keyword evidence="6 13" id="KW-0863">Zinc-finger</keyword>
<keyword evidence="11" id="KW-0234">DNA repair</keyword>
<dbReference type="SMART" id="SM00910">
    <property type="entry name" value="HIRAN"/>
    <property type="match status" value="1"/>
</dbReference>
<evidence type="ECO:0000313" key="19">
    <source>
        <dbReference type="Proteomes" id="UP000054558"/>
    </source>
</evidence>
<dbReference type="CDD" id="cd18008">
    <property type="entry name" value="DEXDc_SHPRH-like"/>
    <property type="match status" value="1"/>
</dbReference>
<evidence type="ECO:0000259" key="17">
    <source>
        <dbReference type="PROSITE" id="PS51194"/>
    </source>
</evidence>
<keyword evidence="4" id="KW-0547">Nucleotide-binding</keyword>
<dbReference type="InterPro" id="IPR017907">
    <property type="entry name" value="Znf_RING_CS"/>
</dbReference>
<evidence type="ECO:0000259" key="16">
    <source>
        <dbReference type="PROSITE" id="PS51192"/>
    </source>
</evidence>
<dbReference type="EMBL" id="DF237227">
    <property type="protein sequence ID" value="GAQ86240.1"/>
    <property type="molecule type" value="Genomic_DNA"/>
</dbReference>
<dbReference type="PANTHER" id="PTHR45626:SF22">
    <property type="entry name" value="DNA REPAIR PROTEIN RAD5"/>
    <property type="match status" value="1"/>
</dbReference>
<dbReference type="GO" id="GO:0008094">
    <property type="term" value="F:ATP-dependent activity, acting on DNA"/>
    <property type="evidence" value="ECO:0000318"/>
    <property type="project" value="GO_Central"/>
</dbReference>
<feature type="domain" description="RING-type" evidence="15">
    <location>
        <begin position="964"/>
        <end position="1004"/>
    </location>
</feature>
<dbReference type="GO" id="GO:0004386">
    <property type="term" value="F:helicase activity"/>
    <property type="evidence" value="ECO:0007669"/>
    <property type="project" value="UniProtKB-KW"/>
</dbReference>
<feature type="compositionally biased region" description="Pro residues" evidence="14">
    <location>
        <begin position="911"/>
        <end position="926"/>
    </location>
</feature>
<dbReference type="CDD" id="cd18793">
    <property type="entry name" value="SF2_C_SNF"/>
    <property type="match status" value="1"/>
</dbReference>
<dbReference type="InterPro" id="IPR050628">
    <property type="entry name" value="SNF2_RAD54_helicase_TF"/>
</dbReference>
<evidence type="ECO:0000256" key="5">
    <source>
        <dbReference type="ARBA" id="ARBA00022763"/>
    </source>
</evidence>
<dbReference type="SMART" id="SM00490">
    <property type="entry name" value="HELICc"/>
    <property type="match status" value="1"/>
</dbReference>
<dbReference type="PROSITE" id="PS51194">
    <property type="entry name" value="HELICASE_CTER"/>
    <property type="match status" value="1"/>
</dbReference>
<dbReference type="OMA" id="KVEPWSN"/>
<name>A0A1Y1I5K6_KLENI</name>
<feature type="compositionally biased region" description="Basic and acidic residues" evidence="14">
    <location>
        <begin position="68"/>
        <end position="84"/>
    </location>
</feature>
<dbReference type="Proteomes" id="UP000054558">
    <property type="component" value="Unassembled WGS sequence"/>
</dbReference>
<dbReference type="Pfam" id="PF08797">
    <property type="entry name" value="HIRAN"/>
    <property type="match status" value="1"/>
</dbReference>
<evidence type="ECO:0000256" key="14">
    <source>
        <dbReference type="SAM" id="MobiDB-lite"/>
    </source>
</evidence>
<comment type="subcellular location">
    <subcellularLocation>
        <location evidence="1">Nucleus</location>
    </subcellularLocation>
</comment>
<dbReference type="PROSITE" id="PS50089">
    <property type="entry name" value="ZF_RING_2"/>
    <property type="match status" value="1"/>
</dbReference>
<evidence type="ECO:0000259" key="15">
    <source>
        <dbReference type="PROSITE" id="PS50089"/>
    </source>
</evidence>
<dbReference type="InterPro" id="IPR038718">
    <property type="entry name" value="SNF2-like_sf"/>
</dbReference>
<evidence type="ECO:0000256" key="13">
    <source>
        <dbReference type="PROSITE-ProRule" id="PRU00175"/>
    </source>
</evidence>
<feature type="compositionally biased region" description="Pro residues" evidence="14">
    <location>
        <begin position="55"/>
        <end position="67"/>
    </location>
</feature>
<gene>
    <name evidence="18" type="ORF">KFL_002780040</name>
</gene>
<keyword evidence="9" id="KW-0862">Zinc</keyword>
<keyword evidence="8" id="KW-0347">Helicase</keyword>
<evidence type="ECO:0000256" key="4">
    <source>
        <dbReference type="ARBA" id="ARBA00022741"/>
    </source>
</evidence>
<dbReference type="Pfam" id="PF00271">
    <property type="entry name" value="Helicase_C"/>
    <property type="match status" value="1"/>
</dbReference>
<dbReference type="InterPro" id="IPR001841">
    <property type="entry name" value="Znf_RING"/>
</dbReference>
<keyword evidence="19" id="KW-1185">Reference proteome</keyword>
<keyword evidence="5" id="KW-0227">DNA damage</keyword>
<keyword evidence="10" id="KW-0067">ATP-binding</keyword>